<evidence type="ECO:0000313" key="2">
    <source>
        <dbReference type="EMBL" id="KDR35325.1"/>
    </source>
</evidence>
<dbReference type="EMBL" id="BMEG01000008">
    <property type="protein sequence ID" value="GGD84356.1"/>
    <property type="molecule type" value="Genomic_DNA"/>
</dbReference>
<accession>A0A069P3S5</accession>
<evidence type="ECO:0000313" key="1">
    <source>
        <dbReference type="EMBL" id="GGD84356.1"/>
    </source>
</evidence>
<evidence type="ECO:0000313" key="4">
    <source>
        <dbReference type="Proteomes" id="UP000597138"/>
    </source>
</evidence>
<reference evidence="4" key="3">
    <citation type="journal article" date="2019" name="Int. J. Syst. Evol. Microbiol.">
        <title>The Global Catalogue of Microorganisms (GCM) 10K type strain sequencing project: providing services to taxonomists for standard genome sequencing and annotation.</title>
        <authorList>
            <consortium name="The Broad Institute Genomics Platform"/>
            <consortium name="The Broad Institute Genome Sequencing Center for Infectious Disease"/>
            <person name="Wu L."/>
            <person name="Ma J."/>
        </authorList>
    </citation>
    <scope>NUCLEOTIDE SEQUENCE [LARGE SCALE GENOMIC DNA]</scope>
    <source>
        <strain evidence="4">CGMCC 1.11013</strain>
    </source>
</reference>
<dbReference type="AlphaFoldDB" id="A0A069P3S5"/>
<dbReference type="eggNOG" id="ENOG502Z99F">
    <property type="taxonomic scope" value="Bacteria"/>
</dbReference>
<dbReference type="Proteomes" id="UP000027439">
    <property type="component" value="Unassembled WGS sequence"/>
</dbReference>
<keyword evidence="4" id="KW-1185">Reference proteome</keyword>
<organism evidence="2 3">
    <name type="scientific">Caballeronia grimmiae</name>
    <dbReference type="NCBI Taxonomy" id="1071679"/>
    <lineage>
        <taxon>Bacteria</taxon>
        <taxon>Pseudomonadati</taxon>
        <taxon>Pseudomonadota</taxon>
        <taxon>Betaproteobacteria</taxon>
        <taxon>Burkholderiales</taxon>
        <taxon>Burkholderiaceae</taxon>
        <taxon>Caballeronia</taxon>
    </lineage>
</organism>
<comment type="caution">
    <text evidence="2">The sequence shown here is derived from an EMBL/GenBank/DDBJ whole genome shotgun (WGS) entry which is preliminary data.</text>
</comment>
<proteinExistence type="predicted"/>
<dbReference type="OrthoDB" id="5450902at2"/>
<name>A0A069P3S5_9BURK</name>
<reference evidence="1" key="4">
    <citation type="submission" date="2024-05" db="EMBL/GenBank/DDBJ databases">
        <authorList>
            <person name="Sun Q."/>
            <person name="Zhou Y."/>
        </authorList>
    </citation>
    <scope>NUCLEOTIDE SEQUENCE</scope>
    <source>
        <strain evidence="1">CGMCC 1.11013</strain>
    </source>
</reference>
<dbReference type="EMBL" id="JFHE01000007">
    <property type="protein sequence ID" value="KDR35325.1"/>
    <property type="molecule type" value="Genomic_DNA"/>
</dbReference>
<protein>
    <submittedName>
        <fullName evidence="2">CRISPR-associated protein Cse1</fullName>
    </submittedName>
</protein>
<evidence type="ECO:0000313" key="3">
    <source>
        <dbReference type="Proteomes" id="UP000027439"/>
    </source>
</evidence>
<sequence>MSLQHRLLDDPVLRYRDPSGQQHDVTLPELFVALTDDAVRDFPALRPHQRHPWHAFLTQLAAITLHGAGQTAPFGTAKQWRAALLALTPDDPDGAAFSLVAPDDRPALLQAPCKPGEPRTWKKRPRLAPDALDMLVTSRNHDVKAARMIHARPEDWLYALVSLQTQEGFLGAGNYGISRMNGGFASRPAFGAVPQGGLGKRWQRDARRLLDHRQEIVDDKGFKEENGVALVWLRAWDGAGSLSFSELDPFYIEICRRVRLNAVNGTLRALTTTSKTTRIAAKERLGATGDAWTPVAVVEGKALSIGARGFDYKLLTKLAFTGEFAPTITREISDDDGKEGIVLLAQAIARGQGKTEGYQERRIPVSQAMRQAYLSGETDPLAQAAERRIAIIGAVRKVLWSALCGLFGNGESAASDHIKDKADRFASPFEQEEDRRFFEDLIVEIDAPTTEARQLAHEQWLAGLAERAEHVLTRAFVDGPRASLRRYRAQSAALARFFGGLHAGKNPLQTLARVLKEKGHGHFWNRVLNEV</sequence>
<dbReference type="Proteomes" id="UP000597138">
    <property type="component" value="Unassembled WGS sequence"/>
</dbReference>
<reference evidence="2 3" key="2">
    <citation type="submission" date="2014-03" db="EMBL/GenBank/DDBJ databases">
        <title>Draft Genome Sequences of Four Burkholderia Strains.</title>
        <authorList>
            <person name="Liu X.Y."/>
            <person name="Li C.X."/>
            <person name="Xu J.H."/>
        </authorList>
    </citation>
    <scope>NUCLEOTIDE SEQUENCE [LARGE SCALE GENOMIC DNA]</scope>
    <source>
        <strain evidence="2 3">R27</strain>
    </source>
</reference>
<gene>
    <name evidence="2" type="ORF">BG57_29280</name>
    <name evidence="1" type="ORF">GCM10010985_43620</name>
</gene>
<reference evidence="1" key="1">
    <citation type="journal article" date="2014" name="Int. J. Syst. Evol. Microbiol.">
        <title>Complete genome of a new Firmicutes species belonging to the dominant human colonic microbiota ('Ruminococcus bicirculans') reveals two chromosomes and a selective capacity to utilize plant glucans.</title>
        <authorList>
            <consortium name="NISC Comparative Sequencing Program"/>
            <person name="Wegmann U."/>
            <person name="Louis P."/>
            <person name="Goesmann A."/>
            <person name="Henrissat B."/>
            <person name="Duncan S.H."/>
            <person name="Flint H.J."/>
        </authorList>
    </citation>
    <scope>NUCLEOTIDE SEQUENCE</scope>
    <source>
        <strain evidence="1">CGMCC 1.11013</strain>
    </source>
</reference>
<dbReference type="STRING" id="1071679.BG57_29280"/>